<keyword evidence="4 6" id="KW-0663">Pyridoxal phosphate</keyword>
<dbReference type="Gene3D" id="1.20.1340.10">
    <property type="entry name" value="dopa decarboxylase, N-terminal domain"/>
    <property type="match status" value="1"/>
</dbReference>
<protein>
    <submittedName>
        <fullName evidence="8">Aromatic-L-amino-acid decarboxylase</fullName>
    </submittedName>
</protein>
<dbReference type="GO" id="GO:0030170">
    <property type="term" value="F:pyridoxal phosphate binding"/>
    <property type="evidence" value="ECO:0007669"/>
    <property type="project" value="InterPro"/>
</dbReference>
<evidence type="ECO:0000256" key="5">
    <source>
        <dbReference type="ARBA" id="ARBA00023239"/>
    </source>
</evidence>
<gene>
    <name evidence="8" type="ordered locus">mlr4653</name>
</gene>
<evidence type="ECO:0000256" key="4">
    <source>
        <dbReference type="ARBA" id="ARBA00022898"/>
    </source>
</evidence>
<dbReference type="EMBL" id="BA000012">
    <property type="protein sequence ID" value="BAB51259.1"/>
    <property type="molecule type" value="Genomic_DNA"/>
</dbReference>
<organism evidence="8 9">
    <name type="scientific">Mesorhizobium japonicum (strain LMG 29417 / CECT 9101 / MAFF 303099)</name>
    <name type="common">Mesorhizobium loti (strain MAFF 303099)</name>
    <dbReference type="NCBI Taxonomy" id="266835"/>
    <lineage>
        <taxon>Bacteria</taxon>
        <taxon>Pseudomonadati</taxon>
        <taxon>Pseudomonadota</taxon>
        <taxon>Alphaproteobacteria</taxon>
        <taxon>Hyphomicrobiales</taxon>
        <taxon>Phyllobacteriaceae</taxon>
        <taxon>Mesorhizobium</taxon>
    </lineage>
</organism>
<dbReference type="CDD" id="cd06450">
    <property type="entry name" value="DOPA_deC_like"/>
    <property type="match status" value="1"/>
</dbReference>
<dbReference type="InterPro" id="IPR015424">
    <property type="entry name" value="PyrdxlP-dep_Trfase"/>
</dbReference>
<accession>Q98DL2</accession>
<dbReference type="Proteomes" id="UP000000552">
    <property type="component" value="Chromosome"/>
</dbReference>
<dbReference type="KEGG" id="mlo:mlr4653"/>
<dbReference type="Pfam" id="PF00282">
    <property type="entry name" value="Pyridoxal_deC"/>
    <property type="match status" value="1"/>
</dbReference>
<dbReference type="PRINTS" id="PR00800">
    <property type="entry name" value="YHDCRBOXLASE"/>
</dbReference>
<evidence type="ECO:0000256" key="2">
    <source>
        <dbReference type="ARBA" id="ARBA00009533"/>
    </source>
</evidence>
<dbReference type="InterPro" id="IPR010977">
    <property type="entry name" value="Aromatic_deC"/>
</dbReference>
<dbReference type="GO" id="GO:0006520">
    <property type="term" value="P:amino acid metabolic process"/>
    <property type="evidence" value="ECO:0007669"/>
    <property type="project" value="InterPro"/>
</dbReference>
<evidence type="ECO:0000313" key="8">
    <source>
        <dbReference type="EMBL" id="BAB51259.1"/>
    </source>
</evidence>
<dbReference type="SUPFAM" id="SSF53383">
    <property type="entry name" value="PLP-dependent transferases"/>
    <property type="match status" value="1"/>
</dbReference>
<dbReference type="AlphaFoldDB" id="Q98DL2"/>
<dbReference type="Gene3D" id="3.40.640.10">
    <property type="entry name" value="Type I PLP-dependent aspartate aminotransferase-like (Major domain)"/>
    <property type="match status" value="1"/>
</dbReference>
<keyword evidence="3" id="KW-0210">Decarboxylase</keyword>
<name>Q98DL2_RHILO</name>
<dbReference type="GO" id="GO:0019752">
    <property type="term" value="P:carboxylic acid metabolic process"/>
    <property type="evidence" value="ECO:0007669"/>
    <property type="project" value="InterPro"/>
</dbReference>
<proteinExistence type="inferred from homology"/>
<reference evidence="8 9" key="1">
    <citation type="journal article" date="2000" name="DNA Res.">
        <title>Complete genome structure of the nitrogen-fixing symbiotic bacterium Mesorhizobium loti.</title>
        <authorList>
            <person name="Kaneko T."/>
            <person name="Nakamura Y."/>
            <person name="Sato S."/>
            <person name="Asamizu E."/>
            <person name="Kato T."/>
            <person name="Sasamoto S."/>
            <person name="Watanabe A."/>
            <person name="Idesawa K."/>
            <person name="Ishikawa A."/>
            <person name="Kawashima K."/>
            <person name="Kimura T."/>
            <person name="Kishida Y."/>
            <person name="Kiyokawa C."/>
            <person name="Kohara M."/>
            <person name="Matsumoto M."/>
            <person name="Matsuno A."/>
            <person name="Mochizuki Y."/>
            <person name="Nakayama S."/>
            <person name="Nakazaki N."/>
            <person name="Shimpo S."/>
            <person name="Sugimoto M."/>
            <person name="Takeuchi C."/>
            <person name="Yamada M."/>
            <person name="Tabata S."/>
        </authorList>
    </citation>
    <scope>NUCLEOTIDE SEQUENCE [LARGE SCALE GENOMIC DNA]</scope>
    <source>
        <strain evidence="9">LMG 29417 / CECT 9101 / MAFF 303099</strain>
    </source>
</reference>
<evidence type="ECO:0000313" key="9">
    <source>
        <dbReference type="Proteomes" id="UP000000552"/>
    </source>
</evidence>
<dbReference type="Gene3D" id="3.90.1150.10">
    <property type="entry name" value="Aspartate Aminotransferase, domain 1"/>
    <property type="match status" value="1"/>
</dbReference>
<comment type="cofactor">
    <cofactor evidence="1 6 7">
        <name>pyridoxal 5'-phosphate</name>
        <dbReference type="ChEBI" id="CHEBI:597326"/>
    </cofactor>
</comment>
<evidence type="ECO:0000256" key="3">
    <source>
        <dbReference type="ARBA" id="ARBA00022793"/>
    </source>
</evidence>
<dbReference type="InterPro" id="IPR015421">
    <property type="entry name" value="PyrdxlP-dep_Trfase_major"/>
</dbReference>
<evidence type="ECO:0000256" key="7">
    <source>
        <dbReference type="RuleBase" id="RU000382"/>
    </source>
</evidence>
<comment type="similarity">
    <text evidence="2 7">Belongs to the group II decarboxylase family.</text>
</comment>
<dbReference type="PANTHER" id="PTHR11999:SF70">
    <property type="entry name" value="MIP05841P"/>
    <property type="match status" value="1"/>
</dbReference>
<evidence type="ECO:0000256" key="6">
    <source>
        <dbReference type="PIRSR" id="PIRSR602129-50"/>
    </source>
</evidence>
<dbReference type="InterPro" id="IPR015422">
    <property type="entry name" value="PyrdxlP-dep_Trfase_small"/>
</dbReference>
<dbReference type="eggNOG" id="COG0076">
    <property type="taxonomic scope" value="Bacteria"/>
</dbReference>
<feature type="modified residue" description="N6-(pyridoxal phosphate)lysine" evidence="6">
    <location>
        <position position="332"/>
    </location>
</feature>
<dbReference type="PANTHER" id="PTHR11999">
    <property type="entry name" value="GROUP II PYRIDOXAL-5-PHOSPHATE DECARBOXYLASE"/>
    <property type="match status" value="1"/>
</dbReference>
<sequence>MPRRWRCRARRPAASSRRLDGSPVMDIAQETVGTEETLDPADWAAVQALSHQVIDDAVDYLSDIRDRPAWREMPAEVREAFAAPLPRSPVPLAAVYDEVSRTVMSYPMGNIHPRFWAWYMGSSNFTGALGDFLAAIQGSNLGGGNHAAGLMDSQVVNWCKQMLGFPASASGTLVSGGSMANVIGLTVARNAKAGIDVREHGVAAIEKPLRFYGSDQIHSCHRKAMEALGLGNRALRRIPTDADLRIDIPALRAAIVEDREAGFKPACVIGNAGTVNTGAIDDLRALAKLAHEEGLWFHVDGCIGALIAIAPDNAHRVAGIEWADSVALDPHKWLHAPFEVGCALVRDAVAHRRTFAVTPEYLESTPRGLASGEWLHDYGLQTSRGFRALKVWMALKEHGVDKFGRLIDQNIAQASYLAGVVEAEPLMELATSPTINIVCFRYQPGVTGEALKVLNTEIMLRLQEQGIAVLSDTTVHGEHWLRVAIANHRTRREDLDLLVEETVRLGREIAAEGSPRK</sequence>
<dbReference type="InterPro" id="IPR002129">
    <property type="entry name" value="PyrdxlP-dep_de-COase"/>
</dbReference>
<evidence type="ECO:0000256" key="1">
    <source>
        <dbReference type="ARBA" id="ARBA00001933"/>
    </source>
</evidence>
<dbReference type="GO" id="GO:0016831">
    <property type="term" value="F:carboxy-lyase activity"/>
    <property type="evidence" value="ECO:0007669"/>
    <property type="project" value="UniProtKB-KW"/>
</dbReference>
<keyword evidence="5 7" id="KW-0456">Lyase</keyword>
<dbReference type="HOGENOM" id="CLU_011856_3_1_5"/>